<name>A0A654DEW1_SPHMU</name>
<evidence type="ECO:0000313" key="1">
    <source>
        <dbReference type="EMBL" id="VXD04489.1"/>
    </source>
</evidence>
<accession>A0A654DEW1</accession>
<organism evidence="1 2">
    <name type="scientific">Sphingobacterium multivorum</name>
    <dbReference type="NCBI Taxonomy" id="28454"/>
    <lineage>
        <taxon>Bacteria</taxon>
        <taxon>Pseudomonadati</taxon>
        <taxon>Bacteroidota</taxon>
        <taxon>Sphingobacteriia</taxon>
        <taxon>Sphingobacteriales</taxon>
        <taxon>Sphingobacteriaceae</taxon>
        <taxon>Sphingobacterium</taxon>
    </lineage>
</organism>
<dbReference type="Proteomes" id="UP000432350">
    <property type="component" value="Unassembled WGS sequence"/>
</dbReference>
<evidence type="ECO:0000313" key="2">
    <source>
        <dbReference type="Proteomes" id="UP000432350"/>
    </source>
</evidence>
<gene>
    <name evidence="1" type="ORF">SPHINGO8BC_60221</name>
</gene>
<reference evidence="1 2" key="1">
    <citation type="submission" date="2019-10" db="EMBL/GenBank/DDBJ databases">
        <authorList>
            <person name="Karimi E."/>
        </authorList>
    </citation>
    <scope>NUCLEOTIDE SEQUENCE [LARGE SCALE GENOMIC DNA]</scope>
    <source>
        <strain evidence="1">Sphingobacterium sp. 8BC</strain>
    </source>
</reference>
<protein>
    <submittedName>
        <fullName evidence="1">Uncharacterized protein</fullName>
    </submittedName>
</protein>
<dbReference type="AlphaFoldDB" id="A0A654DEW1"/>
<proteinExistence type="predicted"/>
<dbReference type="EMBL" id="CABWMV010000025">
    <property type="protein sequence ID" value="VXD04489.1"/>
    <property type="molecule type" value="Genomic_DNA"/>
</dbReference>
<sequence>MKLDPKSPNKKQSYETAQKKICPIPAMPVSFKTIQEIQLLLAGGSAANKKKQQHKQAHGKALQYFNISTGSDGKLPKTR</sequence>